<keyword evidence="4" id="KW-0408">Iron</keyword>
<evidence type="ECO:0000256" key="4">
    <source>
        <dbReference type="ARBA" id="ARBA00023004"/>
    </source>
</evidence>
<evidence type="ECO:0000313" key="8">
    <source>
        <dbReference type="Proteomes" id="UP000002216"/>
    </source>
</evidence>
<dbReference type="PANTHER" id="PTHR43306">
    <property type="entry name" value="7,8-DIHYDRO-6-HYDROXYMETHYLPTERIN DIMETHYLTRANSFERASE"/>
    <property type="match status" value="1"/>
</dbReference>
<dbReference type="GO" id="GO:0051536">
    <property type="term" value="F:iron-sulfur cluster binding"/>
    <property type="evidence" value="ECO:0007669"/>
    <property type="project" value="UniProtKB-KW"/>
</dbReference>
<dbReference type="eggNOG" id="COG1964">
    <property type="taxonomic scope" value="Bacteria"/>
</dbReference>
<dbReference type="CDD" id="cd01335">
    <property type="entry name" value="Radical_SAM"/>
    <property type="match status" value="1"/>
</dbReference>
<dbReference type="SFLD" id="SFLDS00029">
    <property type="entry name" value="Radical_SAM"/>
    <property type="match status" value="1"/>
</dbReference>
<dbReference type="PANTHER" id="PTHR43306:SF1">
    <property type="entry name" value="7,8-DIHYDRO-6-HYDROXYMETHYLPTERIN DIMETHYLTRANSFERASE"/>
    <property type="match status" value="1"/>
</dbReference>
<dbReference type="InterPro" id="IPR007197">
    <property type="entry name" value="rSAM"/>
</dbReference>
<dbReference type="InterPro" id="IPR054698">
    <property type="entry name" value="rSAM_Se_TrsS"/>
</dbReference>
<dbReference type="PROSITE" id="PS51918">
    <property type="entry name" value="RADICAL_SAM"/>
    <property type="match status" value="1"/>
</dbReference>
<feature type="domain" description="Radical SAM core" evidence="6">
    <location>
        <begin position="86"/>
        <end position="302"/>
    </location>
</feature>
<proteinExistence type="predicted"/>
<keyword evidence="5" id="KW-0411">Iron-sulfur</keyword>
<keyword evidence="8" id="KW-1185">Reference proteome</keyword>
<evidence type="ECO:0000256" key="3">
    <source>
        <dbReference type="ARBA" id="ARBA00022723"/>
    </source>
</evidence>
<evidence type="ECO:0000256" key="2">
    <source>
        <dbReference type="ARBA" id="ARBA00022691"/>
    </source>
</evidence>
<dbReference type="SUPFAM" id="SSF102114">
    <property type="entry name" value="Radical SAM enzymes"/>
    <property type="match status" value="1"/>
</dbReference>
<sequence>MNKVLGPVESVCPECLNRVAGELLRDGDVVRMVKRCPEHGEFSTVVWRGEPAFSSWVRPKLPFGGGMREESGRGCPYDCGLCARHAQRTCTALVEITSRCNLNCPVCFADSGGVRADPDMATLGRMFDQTMARTGGCNLQLSGGEPTVRADLTDIVRLARRAGFGFVQLNTNGLRLAEDPQLAGRLAEVGLSSIFLQFDGVRDEAFRAMRGRDLFEVKKKAIGHASAAGLGIVLVPTVARGVNVDQLWDIVRFGLGCQPHVRGVHFQPMSYFGRYPEDFIPDHVTLPELMTGLEVQSGGAVKASDFLPPGCEHALCSFSGKFMTHEDGSFARLGSASCDCTPKPAEAGALKSIGVTARQWSAPSGPVDPSANTPCTGQGVLPLAGCGAEPRISSTPTPDNDLDRFLARARTHTFTISAMAFQDAWSLNLERLQGCCIHVAQPDGRLVPFCAFNLTARDGRSLYRGRA</sequence>
<evidence type="ECO:0000259" key="6">
    <source>
        <dbReference type="PROSITE" id="PS51918"/>
    </source>
</evidence>
<comment type="cofactor">
    <cofactor evidence="1">
        <name>[4Fe-4S] cluster</name>
        <dbReference type="ChEBI" id="CHEBI:49883"/>
    </cofactor>
</comment>
<dbReference type="Gene3D" id="3.20.20.70">
    <property type="entry name" value="Aldolase class I"/>
    <property type="match status" value="1"/>
</dbReference>
<dbReference type="KEGG" id="dba:Dbac_1557"/>
<dbReference type="InterPro" id="IPR058240">
    <property type="entry name" value="rSAM_sf"/>
</dbReference>
<dbReference type="Pfam" id="PF23545">
    <property type="entry name" value="Zn_ribbon_HMPTM"/>
    <property type="match status" value="1"/>
</dbReference>
<dbReference type="OrthoDB" id="9782387at2"/>
<keyword evidence="3" id="KW-0479">Metal-binding</keyword>
<name>C7LUB5_DESBD</name>
<evidence type="ECO:0000256" key="1">
    <source>
        <dbReference type="ARBA" id="ARBA00001966"/>
    </source>
</evidence>
<dbReference type="EMBL" id="CP001629">
    <property type="protein sequence ID" value="ACU89650.1"/>
    <property type="molecule type" value="Genomic_DNA"/>
</dbReference>
<dbReference type="InterPro" id="IPR034474">
    <property type="entry name" value="Methyltransferase_Class_D"/>
</dbReference>
<dbReference type="SFLD" id="SFLDG01100">
    <property type="entry name" value="methyltransferase_(Class_D)"/>
    <property type="match status" value="1"/>
</dbReference>
<gene>
    <name evidence="7" type="ordered locus">Dbac_1557</name>
</gene>
<accession>C7LUB5</accession>
<dbReference type="InterPro" id="IPR056488">
    <property type="entry name" value="Zn_ribbon_HMPTM"/>
</dbReference>
<keyword evidence="2" id="KW-0949">S-adenosyl-L-methionine</keyword>
<dbReference type="GO" id="GO:0046872">
    <property type="term" value="F:metal ion binding"/>
    <property type="evidence" value="ECO:0007669"/>
    <property type="project" value="UniProtKB-KW"/>
</dbReference>
<reference evidence="7 8" key="1">
    <citation type="journal article" date="2009" name="Stand. Genomic Sci.">
        <title>Complete genome sequence of Desulfomicrobium baculatum type strain (X).</title>
        <authorList>
            <person name="Copeland A."/>
            <person name="Spring S."/>
            <person name="Goker M."/>
            <person name="Schneider S."/>
            <person name="Lapidus A."/>
            <person name="Del Rio T.G."/>
            <person name="Tice H."/>
            <person name="Cheng J.F."/>
            <person name="Chen F."/>
            <person name="Nolan M."/>
            <person name="Bruce D."/>
            <person name="Goodwin L."/>
            <person name="Pitluck S."/>
            <person name="Ivanova N."/>
            <person name="Mavrommatis K."/>
            <person name="Ovchinnikova G."/>
            <person name="Pati A."/>
            <person name="Chen A."/>
            <person name="Palaniappan K."/>
            <person name="Land M."/>
            <person name="Hauser L."/>
            <person name="Chang Y.J."/>
            <person name="Jeffries C.C."/>
            <person name="Meincke L."/>
            <person name="Sims D."/>
            <person name="Brettin T."/>
            <person name="Detter J.C."/>
            <person name="Han C."/>
            <person name="Chain P."/>
            <person name="Bristow J."/>
            <person name="Eisen J.A."/>
            <person name="Markowitz V."/>
            <person name="Hugenholtz P."/>
            <person name="Kyrpides N.C."/>
            <person name="Klenk H.P."/>
            <person name="Lucas S."/>
        </authorList>
    </citation>
    <scope>NUCLEOTIDE SEQUENCE [LARGE SCALE GENOMIC DNA]</scope>
    <source>
        <strain evidence="8">DSM 4028 / VKM B-1378 / X</strain>
    </source>
</reference>
<evidence type="ECO:0000313" key="7">
    <source>
        <dbReference type="EMBL" id="ACU89650.1"/>
    </source>
</evidence>
<dbReference type="NCBIfam" id="NF045646">
    <property type="entry name" value="rSAM_Se_TrsS"/>
    <property type="match status" value="1"/>
</dbReference>
<dbReference type="Pfam" id="PF04055">
    <property type="entry name" value="Radical_SAM"/>
    <property type="match status" value="1"/>
</dbReference>
<dbReference type="RefSeq" id="WP_015773741.1">
    <property type="nucleotide sequence ID" value="NC_013173.1"/>
</dbReference>
<dbReference type="STRING" id="525897.Dbac_1557"/>
<dbReference type="HOGENOM" id="CLU_023791_0_0_7"/>
<dbReference type="GO" id="GO:0003824">
    <property type="term" value="F:catalytic activity"/>
    <property type="evidence" value="ECO:0007669"/>
    <property type="project" value="InterPro"/>
</dbReference>
<organism evidence="7 8">
    <name type="scientific">Desulfomicrobium baculatum (strain DSM 4028 / VKM B-1378 / X)</name>
    <name type="common">Desulfovibrio baculatus</name>
    <dbReference type="NCBI Taxonomy" id="525897"/>
    <lineage>
        <taxon>Bacteria</taxon>
        <taxon>Pseudomonadati</taxon>
        <taxon>Thermodesulfobacteriota</taxon>
        <taxon>Desulfovibrionia</taxon>
        <taxon>Desulfovibrionales</taxon>
        <taxon>Desulfomicrobiaceae</taxon>
        <taxon>Desulfomicrobium</taxon>
    </lineage>
</organism>
<dbReference type="AlphaFoldDB" id="C7LUB5"/>
<dbReference type="InterPro" id="IPR013785">
    <property type="entry name" value="Aldolase_TIM"/>
</dbReference>
<protein>
    <submittedName>
        <fullName evidence="7">Radical SAM domain protein</fullName>
    </submittedName>
</protein>
<dbReference type="SFLD" id="SFLDG01067">
    <property type="entry name" value="SPASM/twitch_domain_containing"/>
    <property type="match status" value="1"/>
</dbReference>
<evidence type="ECO:0000256" key="5">
    <source>
        <dbReference type="ARBA" id="ARBA00023014"/>
    </source>
</evidence>
<dbReference type="Proteomes" id="UP000002216">
    <property type="component" value="Chromosome"/>
</dbReference>